<keyword evidence="3" id="KW-1185">Reference proteome</keyword>
<protein>
    <submittedName>
        <fullName evidence="2">Uncharacterized protein</fullName>
    </submittedName>
</protein>
<evidence type="ECO:0000256" key="1">
    <source>
        <dbReference type="SAM" id="MobiDB-lite"/>
    </source>
</evidence>
<feature type="compositionally biased region" description="Polar residues" evidence="1">
    <location>
        <begin position="172"/>
        <end position="189"/>
    </location>
</feature>
<sequence length="654" mass="72637">MVDFQTRVSFNNIVPCFIDPEHPVNIPPQYGDDSDNYIVNSNTLKQILKDKQRYGYGKHDGATDLDSGDYFSTVKSQPRNKFKRQRFRLPPASRSILKNSACQTPIDHDYKDVYNEQDDLKHETIPSGSNMAQGRRKSYAGMTDEEVLALDKQFAHASLDLDSFSFTSQLSKPSSYYQSGSASTKTTYGKTGYSREYPTRPVISLGSYGLTMSHVGVDTPKPVESYPSISVPESNAKKEISRYLQRVNASVLESTPKYRVILTVISGRKHTWSSLDYILRDLVQDNDHVVVVASLPVRESSNKVKINSTIENRNDKGLYQTPKAFDVDLDRTKAVCENIQRYCLETLRESHNPAKIRVSVELLNCKSSKQCLKDMYKLYQPVLTVLGIKEYTQSRQNSYVLGKKRTASVTSVLGPGLNGKYKVGDRSIMKFSSFAIEKSPVPVIYVKESAQDDTKNGIVFKQPFKDSKNDQSIEFASKSALAKDDYSTPTISIDEDSLDKNVSPSSLFVQQLIKATEKGSYNTLQAISKRGSVLSENSEVTDYSGANMSSSPGISRAVQFEFDDMSPNVYKVKSLLSGPMTSSGSGANSTNEISRINTRLSINSDQDRRRSSTNLSAASNNALKPRSKSVGSSSSTASTKKAGFMKKLFGTKKK</sequence>
<feature type="compositionally biased region" description="Low complexity" evidence="1">
    <location>
        <begin position="612"/>
        <end position="642"/>
    </location>
</feature>
<dbReference type="EMBL" id="FR839629">
    <property type="protein sequence ID" value="SCV12014.1"/>
    <property type="molecule type" value="Genomic_DNA"/>
</dbReference>
<dbReference type="AlphaFoldDB" id="A0A1G4KPS4"/>
<accession>A0A1G4KPS4</accession>
<feature type="region of interest" description="Disordered" evidence="1">
    <location>
        <begin position="172"/>
        <end position="193"/>
    </location>
</feature>
<evidence type="ECO:0000313" key="3">
    <source>
        <dbReference type="Proteomes" id="UP000006853"/>
    </source>
</evidence>
<evidence type="ECO:0000313" key="2">
    <source>
        <dbReference type="EMBL" id="SCV12014.1"/>
    </source>
</evidence>
<reference evidence="2 3" key="2">
    <citation type="journal article" date="2016" name="FEMS Yeast Res.">
        <title>Curation of the genome annotation of Pichia pastoris (Komagataella phaffii) CBS7435 from gene level to protein function.</title>
        <authorList>
            <person name="Valli M."/>
            <person name="Tatto N.E."/>
            <person name="Peymann A."/>
            <person name="Gruber C."/>
            <person name="Landes N."/>
            <person name="Ekker H."/>
            <person name="Thallinger G.G."/>
            <person name="Mattanovich D."/>
            <person name="Gasser B."/>
            <person name="Graf A.B."/>
        </authorList>
    </citation>
    <scope>GENOME REANNOTATION</scope>
    <source>
        <strain evidence="2 3">ATCC 76273 / CBS 7435 / CECT 11047 / NRRL Y-11430 / Wegner 21-1</strain>
    </source>
</reference>
<feature type="region of interest" description="Disordered" evidence="1">
    <location>
        <begin position="578"/>
        <end position="654"/>
    </location>
</feature>
<organism evidence="2 3">
    <name type="scientific">Komagataella phaffii (strain ATCC 76273 / CBS 7435 / CECT 11047 / NRRL Y-11430 / Wegner 21-1)</name>
    <name type="common">Yeast</name>
    <name type="synonym">Pichia pastoris</name>
    <dbReference type="NCBI Taxonomy" id="981350"/>
    <lineage>
        <taxon>Eukaryota</taxon>
        <taxon>Fungi</taxon>
        <taxon>Dikarya</taxon>
        <taxon>Ascomycota</taxon>
        <taxon>Saccharomycotina</taxon>
        <taxon>Pichiomycetes</taxon>
        <taxon>Pichiales</taxon>
        <taxon>Pichiaceae</taxon>
        <taxon>Komagataella</taxon>
    </lineage>
</organism>
<gene>
    <name evidence="2" type="ordered locus">PP7435_Chr2-0416</name>
</gene>
<reference evidence="2 3" key="1">
    <citation type="journal article" date="2011" name="J. Biotechnol.">
        <title>High-quality genome sequence of Pichia pastoris CBS7435.</title>
        <authorList>
            <person name="Kuberl A."/>
            <person name="Schneider J."/>
            <person name="Thallinger G.G."/>
            <person name="Anderl I."/>
            <person name="Wibberg D."/>
            <person name="Hajek T."/>
            <person name="Jaenicke S."/>
            <person name="Brinkrolf K."/>
            <person name="Goesmann A."/>
            <person name="Szczepanowski R."/>
            <person name="Puhler A."/>
            <person name="Schwab H."/>
            <person name="Glieder A."/>
            <person name="Pichler H."/>
        </authorList>
    </citation>
    <scope>NUCLEOTIDE SEQUENCE [LARGE SCALE GENOMIC DNA]</scope>
    <source>
        <strain evidence="3">ATCC 76273 / CBS 7435 / CECT 11047 / NRRL Y-11430 / Wegner 21-1</strain>
    </source>
</reference>
<feature type="compositionally biased region" description="Polar residues" evidence="1">
    <location>
        <begin position="579"/>
        <end position="604"/>
    </location>
</feature>
<dbReference type="Proteomes" id="UP000006853">
    <property type="component" value="Chromosome 2"/>
</dbReference>
<proteinExistence type="predicted"/>
<name>A0A1G4KPS4_KOMPC</name>